<dbReference type="AlphaFoldDB" id="A0A1G7NHP6"/>
<dbReference type="SUPFAM" id="SSF53756">
    <property type="entry name" value="UDP-Glycosyltransferase/glycogen phosphorylase"/>
    <property type="match status" value="1"/>
</dbReference>
<dbReference type="STRING" id="1123285.SAMN05660235_02553"/>
<protein>
    <submittedName>
        <fullName evidence="1">Capsular polysaccharide export protein</fullName>
    </submittedName>
</protein>
<dbReference type="Proteomes" id="UP000243333">
    <property type="component" value="Unassembled WGS sequence"/>
</dbReference>
<accession>A0A1G7NHP6</accession>
<name>A0A1G7NHP6_9FIRM</name>
<dbReference type="GO" id="GO:0000271">
    <property type="term" value="P:polysaccharide biosynthetic process"/>
    <property type="evidence" value="ECO:0007669"/>
    <property type="project" value="InterPro"/>
</dbReference>
<reference evidence="2" key="1">
    <citation type="submission" date="2016-10" db="EMBL/GenBank/DDBJ databases">
        <authorList>
            <person name="Varghese N."/>
            <person name="Submissions S."/>
        </authorList>
    </citation>
    <scope>NUCLEOTIDE SEQUENCE [LARGE SCALE GENOMIC DNA]</scope>
    <source>
        <strain evidence="2">DSM 23256</strain>
    </source>
</reference>
<keyword evidence="2" id="KW-1185">Reference proteome</keyword>
<proteinExistence type="predicted"/>
<gene>
    <name evidence="1" type="ORF">SAMN05660235_02553</name>
</gene>
<dbReference type="CDD" id="cd16438">
    <property type="entry name" value="beta_Kdo_transferase_KpsS_like"/>
    <property type="match status" value="1"/>
</dbReference>
<dbReference type="InterPro" id="IPR007833">
    <property type="entry name" value="Capsule_polysaccharide_synth"/>
</dbReference>
<dbReference type="Pfam" id="PF05159">
    <property type="entry name" value="Capsule_synth"/>
    <property type="match status" value="1"/>
</dbReference>
<dbReference type="GO" id="GO:0015774">
    <property type="term" value="P:polysaccharide transport"/>
    <property type="evidence" value="ECO:0007669"/>
    <property type="project" value="InterPro"/>
</dbReference>
<evidence type="ECO:0000313" key="2">
    <source>
        <dbReference type="Proteomes" id="UP000243333"/>
    </source>
</evidence>
<dbReference type="EMBL" id="FNBU01000024">
    <property type="protein sequence ID" value="SDF72819.1"/>
    <property type="molecule type" value="Genomic_DNA"/>
</dbReference>
<evidence type="ECO:0000313" key="1">
    <source>
        <dbReference type="EMBL" id="SDF72819.1"/>
    </source>
</evidence>
<sequence length="407" mass="47161">MTDTNILFISLNGHQRRYFKWLGKGLASRYKVFHVHYTANIFNGIFRSEKLPADFIITPEEIDEITLFLRIKAEYRNFGPLRNLLHSKEFLTHQAYGAIYYFYDYMEKHNIDLVCVWNGTLIPLAAATTVARKTGRKTLFFENGYLPGTTTVDPCGVNYKNSLVGKTRLFYDAVQVDPDKLAQLYEQEQRVRALKQKWYHRLLKRQPQGSPEPVKLPQRYIFLPFQVHDDTQVLMHSPTIKTMFQLVDYVIPAVLRHNEKTGDNLWVIAKEHPSDFGRIDYGEIKEKYQGFPVIFLRYYPTPALIKGAKGIITLNSSVGIEALLQHKPVITLGNAFYNVPGLVKHVAPPEDLADVLGFVDCPPNDNLIDKFLYYLRYHYLADGSWRSPDERHFRSVEAKIRAVIENR</sequence>
<organism evidence="1 2">
    <name type="scientific">Sporolituus thermophilus DSM 23256</name>
    <dbReference type="NCBI Taxonomy" id="1123285"/>
    <lineage>
        <taxon>Bacteria</taxon>
        <taxon>Bacillati</taxon>
        <taxon>Bacillota</taxon>
        <taxon>Negativicutes</taxon>
        <taxon>Selenomonadales</taxon>
        <taxon>Sporomusaceae</taxon>
        <taxon>Sporolituus</taxon>
    </lineage>
</organism>